<dbReference type="HAMAP" id="MF_00902">
    <property type="entry name" value="TatC"/>
    <property type="match status" value="1"/>
</dbReference>
<name>A0A062XZY8_9BACT</name>
<dbReference type="GO" id="GO:0065002">
    <property type="term" value="P:intracellular protein transmembrane transport"/>
    <property type="evidence" value="ECO:0007669"/>
    <property type="project" value="TreeGrafter"/>
</dbReference>
<comment type="subunit">
    <text evidence="5">Forms a complex with TatA.</text>
</comment>
<keyword evidence="5" id="KW-0653">Protein transport</keyword>
<comment type="function">
    <text evidence="5">Part of the twin-arginine translocation (Tat) system that transports large folded proteins containing a characteristic twin-arginine motif in their signal peptide across membranes.</text>
</comment>
<dbReference type="GO" id="GO:0033281">
    <property type="term" value="C:TAT protein transport complex"/>
    <property type="evidence" value="ECO:0007669"/>
    <property type="project" value="UniProtKB-UniRule"/>
</dbReference>
<keyword evidence="7" id="KW-1185">Reference proteome</keyword>
<evidence type="ECO:0000313" key="6">
    <source>
        <dbReference type="EMBL" id="KDA53696.1"/>
    </source>
</evidence>
<evidence type="ECO:0000256" key="2">
    <source>
        <dbReference type="ARBA" id="ARBA00022692"/>
    </source>
</evidence>
<keyword evidence="5" id="KW-0811">Translocation</keyword>
<keyword evidence="3 5" id="KW-1133">Transmembrane helix</keyword>
<keyword evidence="2 5" id="KW-0812">Transmembrane</keyword>
<dbReference type="PRINTS" id="PR01840">
    <property type="entry name" value="TATCFAMILY"/>
</dbReference>
<evidence type="ECO:0000256" key="1">
    <source>
        <dbReference type="ARBA" id="ARBA00004141"/>
    </source>
</evidence>
<dbReference type="InterPro" id="IPR002033">
    <property type="entry name" value="TatC"/>
</dbReference>
<dbReference type="PANTHER" id="PTHR30371">
    <property type="entry name" value="SEC-INDEPENDENT PROTEIN TRANSLOCASE PROTEIN TATC"/>
    <property type="match status" value="1"/>
</dbReference>
<reference evidence="6 7" key="1">
    <citation type="submission" date="2014-04" db="EMBL/GenBank/DDBJ databases">
        <title>The Genome Sequence of Thermoanaerobaculum aquaticum MP-01, The First Cultivated Group 23 Acidobacterium.</title>
        <authorList>
            <person name="Stamps B.W."/>
            <person name="Losey N.A."/>
            <person name="Lawson P.A."/>
            <person name="Stevenson B.S."/>
        </authorList>
    </citation>
    <scope>NUCLEOTIDE SEQUENCE [LARGE SCALE GENOMIC DNA]</scope>
    <source>
        <strain evidence="6 7">MP-01</strain>
    </source>
</reference>
<sequence length="250" mass="28433">MSWPEAREEELPRMTLLEHLEELRKRLLVSIVALFVGFLLCWNWAREIFAFLAKPLTQFLPEGEKLAFTGLVDPFMLYIKVAALAGVFVASPVILYQLWLFVAPALYRHERKVASLFLLVTTVFFVLGGYFGYAVAFPMVCKFLLEIGRDFRQVLTINEYFSMASKVILGLGLVFELPVLILFLARLGVVTHRFLLRHFRYAVLAIFIVAAIITPTPDIPTQSVFALPMIALYLLGVLVAWLFGKRPETS</sequence>
<keyword evidence="5" id="KW-1003">Cell membrane</keyword>
<comment type="similarity">
    <text evidence="5">Belongs to the TatC family.</text>
</comment>
<dbReference type="GO" id="GO:0009977">
    <property type="term" value="F:proton motive force dependent protein transmembrane transporter activity"/>
    <property type="evidence" value="ECO:0007669"/>
    <property type="project" value="TreeGrafter"/>
</dbReference>
<organism evidence="6 7">
    <name type="scientific">Thermoanaerobaculum aquaticum</name>
    <dbReference type="NCBI Taxonomy" id="1312852"/>
    <lineage>
        <taxon>Bacteria</taxon>
        <taxon>Pseudomonadati</taxon>
        <taxon>Acidobacteriota</taxon>
        <taxon>Thermoanaerobaculia</taxon>
        <taxon>Thermoanaerobaculales</taxon>
        <taxon>Thermoanaerobaculaceae</taxon>
        <taxon>Thermoanaerobaculum</taxon>
    </lineage>
</organism>
<dbReference type="RefSeq" id="WP_038049111.1">
    <property type="nucleotide sequence ID" value="NZ_JMFG01000018.1"/>
</dbReference>
<comment type="caution">
    <text evidence="6">The sequence shown here is derived from an EMBL/GenBank/DDBJ whole genome shotgun (WGS) entry which is preliminary data.</text>
</comment>
<keyword evidence="4 5" id="KW-0472">Membrane</keyword>
<dbReference type="AlphaFoldDB" id="A0A062XZY8"/>
<feature type="transmembrane region" description="Helical" evidence="5">
    <location>
        <begin position="223"/>
        <end position="244"/>
    </location>
</feature>
<dbReference type="STRING" id="1312852.EG19_03000"/>
<feature type="transmembrane region" description="Helical" evidence="5">
    <location>
        <begin position="113"/>
        <end position="136"/>
    </location>
</feature>
<gene>
    <name evidence="5" type="primary">tatC</name>
    <name evidence="6" type="ORF">EG19_03000</name>
</gene>
<evidence type="ECO:0000256" key="5">
    <source>
        <dbReference type="HAMAP-Rule" id="MF_00902"/>
    </source>
</evidence>
<protein>
    <recommendedName>
        <fullName evidence="5">Sec-independent protein translocase protein TatC</fullName>
    </recommendedName>
</protein>
<evidence type="ECO:0000313" key="7">
    <source>
        <dbReference type="Proteomes" id="UP000027284"/>
    </source>
</evidence>
<feature type="transmembrane region" description="Helical" evidence="5">
    <location>
        <begin position="27"/>
        <end position="45"/>
    </location>
</feature>
<evidence type="ECO:0000256" key="4">
    <source>
        <dbReference type="ARBA" id="ARBA00023136"/>
    </source>
</evidence>
<proteinExistence type="inferred from homology"/>
<dbReference type="Pfam" id="PF00902">
    <property type="entry name" value="TatC"/>
    <property type="match status" value="1"/>
</dbReference>
<feature type="transmembrane region" description="Helical" evidence="5">
    <location>
        <begin position="167"/>
        <end position="187"/>
    </location>
</feature>
<comment type="subcellular location">
    <subcellularLocation>
        <location evidence="5">Cell membrane</location>
        <topology evidence="5">Multi-pass membrane protein</topology>
    </subcellularLocation>
    <subcellularLocation>
        <location evidence="1">Membrane</location>
        <topology evidence="1">Multi-pass membrane protein</topology>
    </subcellularLocation>
</comment>
<dbReference type="OrthoDB" id="9777044at2"/>
<accession>A0A062XZY8</accession>
<dbReference type="EMBL" id="JMFG01000018">
    <property type="protein sequence ID" value="KDA53696.1"/>
    <property type="molecule type" value="Genomic_DNA"/>
</dbReference>
<dbReference type="GO" id="GO:0043953">
    <property type="term" value="P:protein transport by the Tat complex"/>
    <property type="evidence" value="ECO:0007669"/>
    <property type="project" value="UniProtKB-UniRule"/>
</dbReference>
<dbReference type="NCBIfam" id="TIGR00945">
    <property type="entry name" value="tatC"/>
    <property type="match status" value="1"/>
</dbReference>
<dbReference type="PANTHER" id="PTHR30371:SF0">
    <property type="entry name" value="SEC-INDEPENDENT PROTEIN TRANSLOCASE PROTEIN TATC, CHLOROPLASTIC-RELATED"/>
    <property type="match status" value="1"/>
</dbReference>
<feature type="transmembrane region" description="Helical" evidence="5">
    <location>
        <begin position="199"/>
        <end position="217"/>
    </location>
</feature>
<evidence type="ECO:0000256" key="3">
    <source>
        <dbReference type="ARBA" id="ARBA00022989"/>
    </source>
</evidence>
<keyword evidence="5" id="KW-0813">Transport</keyword>
<dbReference type="Proteomes" id="UP000027284">
    <property type="component" value="Unassembled WGS sequence"/>
</dbReference>
<feature type="transmembrane region" description="Helical" evidence="5">
    <location>
        <begin position="75"/>
        <end position="101"/>
    </location>
</feature>